<dbReference type="RefSeq" id="WP_053327112.1">
    <property type="nucleotide sequence ID" value="NZ_CP009928.1"/>
</dbReference>
<dbReference type="AlphaFoldDB" id="A0A0G3LY13"/>
<dbReference type="KEGG" id="cgn:OK18_03635"/>
<sequence length="178" mass="20895">MSHIVLRKWKELQQNVEQRKNSLTTRSIVDLLLNWSKEIQLIKDAQIQNLYDDYLKYFENLNVEDILYVDDHVWYSLKDVIQFDILQPKINTYERAITQVRDVLFNLLIFKSDKNCPCHGDDNLRVFVEAGSEKLIFECDICLCLVDENNNKQNIGKKPIVPAPASFIRLKNIKPSPI</sequence>
<dbReference type="PATRIC" id="fig|1324352.5.peg.785"/>
<gene>
    <name evidence="1" type="ORF">OK18_03635</name>
</gene>
<evidence type="ECO:0000313" key="2">
    <source>
        <dbReference type="Proteomes" id="UP000035213"/>
    </source>
</evidence>
<name>A0A0G3LY13_CHRGL</name>
<evidence type="ECO:0000313" key="1">
    <source>
        <dbReference type="EMBL" id="AKK71851.1"/>
    </source>
</evidence>
<dbReference type="EMBL" id="CP009928">
    <property type="protein sequence ID" value="AKK71851.1"/>
    <property type="molecule type" value="Genomic_DNA"/>
</dbReference>
<reference evidence="1 2" key="1">
    <citation type="submission" date="2014-11" db="EMBL/GenBank/DDBJ databases">
        <authorList>
            <person name="Park G.-S."/>
            <person name="Hong S.-J."/>
            <person name="Jung B.K."/>
            <person name="Khan A.R."/>
            <person name="Kwak Y."/>
            <person name="Shin J.-H."/>
        </authorList>
    </citation>
    <scope>NUCLEOTIDE SEQUENCE [LARGE SCALE GENOMIC DNA]</scope>
    <source>
        <strain evidence="1 2">DSM 27622</strain>
    </source>
</reference>
<organism evidence="1 2">
    <name type="scientific">Chryseobacterium gallinarum</name>
    <dbReference type="NCBI Taxonomy" id="1324352"/>
    <lineage>
        <taxon>Bacteria</taxon>
        <taxon>Pseudomonadati</taxon>
        <taxon>Bacteroidota</taxon>
        <taxon>Flavobacteriia</taxon>
        <taxon>Flavobacteriales</taxon>
        <taxon>Weeksellaceae</taxon>
        <taxon>Chryseobacterium group</taxon>
        <taxon>Chryseobacterium</taxon>
    </lineage>
</organism>
<protein>
    <submittedName>
        <fullName evidence="1">Uncharacterized protein</fullName>
    </submittedName>
</protein>
<dbReference type="OrthoDB" id="1257966at2"/>
<accession>A0A0G3LY13</accession>
<dbReference type="Proteomes" id="UP000035213">
    <property type="component" value="Chromosome"/>
</dbReference>
<proteinExistence type="predicted"/>